<dbReference type="Gene3D" id="3.30.830.10">
    <property type="entry name" value="Metalloenzyme, LuxS/M16 peptidase-like"/>
    <property type="match status" value="1"/>
</dbReference>
<protein>
    <submittedName>
        <fullName evidence="1">Uncharacterized protein</fullName>
    </submittedName>
</protein>
<dbReference type="EMBL" id="BMLT01000002">
    <property type="protein sequence ID" value="GGO77793.1"/>
    <property type="molecule type" value="Genomic_DNA"/>
</dbReference>
<dbReference type="Proteomes" id="UP000599578">
    <property type="component" value="Unassembled WGS sequence"/>
</dbReference>
<gene>
    <name evidence="1" type="ORF">GCM10011348_08160</name>
</gene>
<reference evidence="1 2" key="1">
    <citation type="journal article" date="2014" name="Int. J. Syst. Evol. Microbiol.">
        <title>Complete genome sequence of Corynebacterium casei LMG S-19264T (=DSM 44701T), isolated from a smear-ripened cheese.</title>
        <authorList>
            <consortium name="US DOE Joint Genome Institute (JGI-PGF)"/>
            <person name="Walter F."/>
            <person name="Albersmeier A."/>
            <person name="Kalinowski J."/>
            <person name="Ruckert C."/>
        </authorList>
    </citation>
    <scope>NUCLEOTIDE SEQUENCE [LARGE SCALE GENOMIC DNA]</scope>
    <source>
        <strain evidence="1 2">CGMCC 1.7286</strain>
    </source>
</reference>
<keyword evidence="2" id="KW-1185">Reference proteome</keyword>
<organism evidence="1 2">
    <name type="scientific">Marinobacterium nitratireducens</name>
    <dbReference type="NCBI Taxonomy" id="518897"/>
    <lineage>
        <taxon>Bacteria</taxon>
        <taxon>Pseudomonadati</taxon>
        <taxon>Pseudomonadota</taxon>
        <taxon>Gammaproteobacteria</taxon>
        <taxon>Oceanospirillales</taxon>
        <taxon>Oceanospirillaceae</taxon>
        <taxon>Marinobacterium</taxon>
    </lineage>
</organism>
<name>A0A917ZAW9_9GAMM</name>
<dbReference type="SUPFAM" id="SSF63411">
    <property type="entry name" value="LuxS/MPP-like metallohydrolase"/>
    <property type="match status" value="1"/>
</dbReference>
<evidence type="ECO:0000313" key="2">
    <source>
        <dbReference type="Proteomes" id="UP000599578"/>
    </source>
</evidence>
<dbReference type="RefSeq" id="WP_188858610.1">
    <property type="nucleotide sequence ID" value="NZ_BMLT01000002.1"/>
</dbReference>
<sequence length="397" mass="43692">MPDTYRPRFSRRTLKTLLVVLPGLILLLASLGPAGTDIPIAEKWPDRELYWLEQPDSPYHEVRLIYATGLAIAPAQRLVQQAMAAQLESRLTRHDWPATISAQADHLQLRLSWPAAAGVPDLSPLLQLLTAPEPIPETQLQRLQAQQYLAGQQPDQILLNRFLSQLQPPASPANLADRWQALQAAVSGSPPRVLIGGPRAPDIAARTADSLPEGAPRPATSIAPLQPVRQLRLQLDDARHPSMRLLGGAAAGRDSPDYANELLAFTSLRLLLDAQPSMQYRLQWQALHQGGFRALVLPATLQDPESLLRKAAAPVRRAREQLLLQYRALLDAPSGQLDELVANVLYQRPQQPLDAIIGALEAADEDDIGARMSHYLDPEPLIRIELNGTGLMESGEW</sequence>
<comment type="caution">
    <text evidence="1">The sequence shown here is derived from an EMBL/GenBank/DDBJ whole genome shotgun (WGS) entry which is preliminary data.</text>
</comment>
<accession>A0A917ZAW9</accession>
<proteinExistence type="predicted"/>
<dbReference type="InterPro" id="IPR011249">
    <property type="entry name" value="Metalloenz_LuxS/M16"/>
</dbReference>
<dbReference type="AlphaFoldDB" id="A0A917ZAW9"/>
<evidence type="ECO:0000313" key="1">
    <source>
        <dbReference type="EMBL" id="GGO77793.1"/>
    </source>
</evidence>
<dbReference type="GO" id="GO:0046872">
    <property type="term" value="F:metal ion binding"/>
    <property type="evidence" value="ECO:0007669"/>
    <property type="project" value="InterPro"/>
</dbReference>